<evidence type="ECO:0000256" key="1">
    <source>
        <dbReference type="ARBA" id="ARBA00022801"/>
    </source>
</evidence>
<keyword evidence="1" id="KW-0378">Hydrolase</keyword>
<dbReference type="SUPFAM" id="SSF53474">
    <property type="entry name" value="alpha/beta-Hydrolases"/>
    <property type="match status" value="1"/>
</dbReference>
<dbReference type="InterPro" id="IPR029058">
    <property type="entry name" value="AB_hydrolase_fold"/>
</dbReference>
<dbReference type="STRING" id="208445.SAMN04489727_7604"/>
<proteinExistence type="predicted"/>
<protein>
    <submittedName>
        <fullName evidence="3">Pimeloyl-ACP methyl ester carboxylesterase</fullName>
    </submittedName>
</protein>
<dbReference type="OrthoDB" id="9812774at2"/>
<dbReference type="AlphaFoldDB" id="A0A1H5A4B2"/>
<dbReference type="Pfam" id="PF00561">
    <property type="entry name" value="Abhydrolase_1"/>
    <property type="match status" value="1"/>
</dbReference>
<dbReference type="GO" id="GO:0016787">
    <property type="term" value="F:hydrolase activity"/>
    <property type="evidence" value="ECO:0007669"/>
    <property type="project" value="UniProtKB-KW"/>
</dbReference>
<dbReference type="Proteomes" id="UP000199622">
    <property type="component" value="Unassembled WGS sequence"/>
</dbReference>
<evidence type="ECO:0000313" key="4">
    <source>
        <dbReference type="Proteomes" id="UP000199622"/>
    </source>
</evidence>
<dbReference type="InterPro" id="IPR000639">
    <property type="entry name" value="Epox_hydrolase-like"/>
</dbReference>
<reference evidence="4" key="1">
    <citation type="submission" date="2016-10" db="EMBL/GenBank/DDBJ databases">
        <authorList>
            <person name="Varghese N."/>
            <person name="Submissions S."/>
        </authorList>
    </citation>
    <scope>NUCLEOTIDE SEQUENCE [LARGE SCALE GENOMIC DNA]</scope>
    <source>
        <strain evidence="4">DSM 44544</strain>
    </source>
</reference>
<dbReference type="RefSeq" id="WP_091316566.1">
    <property type="nucleotide sequence ID" value="NZ_FNSO01000004.1"/>
</dbReference>
<accession>A0A1H5A4B2</accession>
<dbReference type="InterPro" id="IPR000073">
    <property type="entry name" value="AB_hydrolase_1"/>
</dbReference>
<dbReference type="Gene3D" id="3.40.50.1820">
    <property type="entry name" value="alpha/beta hydrolase"/>
    <property type="match status" value="1"/>
</dbReference>
<dbReference type="EMBL" id="FNSO01000004">
    <property type="protein sequence ID" value="SED37223.1"/>
    <property type="molecule type" value="Genomic_DNA"/>
</dbReference>
<evidence type="ECO:0000259" key="2">
    <source>
        <dbReference type="Pfam" id="PF00561"/>
    </source>
</evidence>
<evidence type="ECO:0000313" key="3">
    <source>
        <dbReference type="EMBL" id="SED37223.1"/>
    </source>
</evidence>
<sequence>MTISGFSYQRIPVGDVHLGVAQGGAGPPLVLLHGFPQTHLAWREVAVSLARDHRVICPDLRGYGGSDKPPGDYSKRRLAADVVELARALGHERFALAGHDRGALVAFRAALDHPSAVSHLAVLDVIPAVDLWESLAGTAGVFAFHLFLLAHPPPLPERLLAAAPAEFFGHFLDGWVRDRSAIPPPVRAAYLAAASTPEAIAAVCADYRASATVDAEHDADDRAAGRRLAMPVAALWQRPVGELPFDPAAVWGSWAPDLRTHVLDAGHFLPEERPEEVVAALRELVAA</sequence>
<organism evidence="3 4">
    <name type="scientific">Amycolatopsis tolypomycina</name>
    <dbReference type="NCBI Taxonomy" id="208445"/>
    <lineage>
        <taxon>Bacteria</taxon>
        <taxon>Bacillati</taxon>
        <taxon>Actinomycetota</taxon>
        <taxon>Actinomycetes</taxon>
        <taxon>Pseudonocardiales</taxon>
        <taxon>Pseudonocardiaceae</taxon>
        <taxon>Amycolatopsis</taxon>
    </lineage>
</organism>
<name>A0A1H5A4B2_9PSEU</name>
<keyword evidence="4" id="KW-1185">Reference proteome</keyword>
<feature type="domain" description="AB hydrolase-1" evidence="2">
    <location>
        <begin position="27"/>
        <end position="131"/>
    </location>
</feature>
<gene>
    <name evidence="3" type="ORF">SAMN04489727_7604</name>
</gene>
<dbReference type="PRINTS" id="PR00412">
    <property type="entry name" value="EPOXHYDRLASE"/>
</dbReference>
<dbReference type="PANTHER" id="PTHR43329">
    <property type="entry name" value="EPOXIDE HYDROLASE"/>
    <property type="match status" value="1"/>
</dbReference>
<dbReference type="PRINTS" id="PR00111">
    <property type="entry name" value="ABHYDROLASE"/>
</dbReference>